<dbReference type="Proteomes" id="UP000249688">
    <property type="component" value="Unassembled WGS sequence"/>
</dbReference>
<dbReference type="AlphaFoldDB" id="A0A2W7J4H3"/>
<keyword evidence="2" id="KW-1185">Reference proteome</keyword>
<comment type="caution">
    <text evidence="1">The sequence shown here is derived from an EMBL/GenBank/DDBJ whole genome shotgun (WGS) entry which is preliminary data.</text>
</comment>
<accession>A0A2W7J4H3</accession>
<organism evidence="1 2">
    <name type="scientific">Humitalea rosea</name>
    <dbReference type="NCBI Taxonomy" id="990373"/>
    <lineage>
        <taxon>Bacteria</taxon>
        <taxon>Pseudomonadati</taxon>
        <taxon>Pseudomonadota</taxon>
        <taxon>Alphaproteobacteria</taxon>
        <taxon>Acetobacterales</taxon>
        <taxon>Roseomonadaceae</taxon>
        <taxon>Humitalea</taxon>
    </lineage>
</organism>
<name>A0A2W7J4H3_9PROT</name>
<dbReference type="EMBL" id="QKYU01000009">
    <property type="protein sequence ID" value="PZW46526.1"/>
    <property type="molecule type" value="Genomic_DNA"/>
</dbReference>
<protein>
    <submittedName>
        <fullName evidence="1">Uncharacterized protein</fullName>
    </submittedName>
</protein>
<evidence type="ECO:0000313" key="2">
    <source>
        <dbReference type="Proteomes" id="UP000249688"/>
    </source>
</evidence>
<gene>
    <name evidence="1" type="ORF">C8P66_10923</name>
</gene>
<sequence>MRAAGFAAYRLPLAAYFRRIAAKGADGVESGCG</sequence>
<reference evidence="1 2" key="1">
    <citation type="submission" date="2018-06" db="EMBL/GenBank/DDBJ databases">
        <title>Genomic Encyclopedia of Archaeal and Bacterial Type Strains, Phase II (KMG-II): from individual species to whole genera.</title>
        <authorList>
            <person name="Goeker M."/>
        </authorList>
    </citation>
    <scope>NUCLEOTIDE SEQUENCE [LARGE SCALE GENOMIC DNA]</scope>
    <source>
        <strain evidence="1 2">DSM 24525</strain>
    </source>
</reference>
<proteinExistence type="predicted"/>
<evidence type="ECO:0000313" key="1">
    <source>
        <dbReference type="EMBL" id="PZW46526.1"/>
    </source>
</evidence>